<sequence>MGGGDDDDRISKLPDDILVDVISRLSLKEAGRTSVLSPRWKNVWKHTPFLNFDADDVLQKIMEHHSSKDLIKIEAPKYVEWVNSVVRAHKSPTLKEFKIRFHLDNKYESSITQWLEFAFSKQVERLELNHENFINPNEYYCLPDFSSFASCKSLKALSLVSVHVTDGAVEFFLRNCPLLEELTVCCSHKFLDLEVCGPSLVLKHLDLQHTYDFRTLKICAPFLTSLKVQITKGLLIENVPMLVDLSLTSYSVKGLISAISCCFSQLEVLCFSLTSINKEVMSEHGNFPEMPKLKKLFIEYKTCGYESLVRLMASLIRKSPSLEEFALQYNYFPPKVRKDRGVEEAMWFPNNHVKVFKLSSDYSRVSDVMVYIVGGILGNCAGLEKIIVDTSDGYFPVNDRHKIERRNKAKQQLEPQIPHHIEFVVL</sequence>
<protein>
    <recommendedName>
        <fullName evidence="1">F-box domain-containing protein</fullName>
    </recommendedName>
</protein>
<dbReference type="SUPFAM" id="SSF52047">
    <property type="entry name" value="RNI-like"/>
    <property type="match status" value="1"/>
</dbReference>
<reference evidence="2 3" key="1">
    <citation type="journal article" date="2013" name="Proc. Natl. Acad. Sci. U.S.A.">
        <title>Fine-scale variation in meiotic recombination in Mimulus inferred from population shotgun sequencing.</title>
        <authorList>
            <person name="Hellsten U."/>
            <person name="Wright K.M."/>
            <person name="Jenkins J."/>
            <person name="Shu S."/>
            <person name="Yuan Y."/>
            <person name="Wessler S.R."/>
            <person name="Schmutz J."/>
            <person name="Willis J.H."/>
            <person name="Rokhsar D.S."/>
        </authorList>
    </citation>
    <scope>NUCLEOTIDE SEQUENCE [LARGE SCALE GENOMIC DNA]</scope>
    <source>
        <strain evidence="3">cv. DUN x IM62</strain>
    </source>
</reference>
<dbReference type="SUPFAM" id="SSF81383">
    <property type="entry name" value="F-box domain"/>
    <property type="match status" value="1"/>
</dbReference>
<dbReference type="CDD" id="cd22160">
    <property type="entry name" value="F-box_AtFBL13-like"/>
    <property type="match status" value="1"/>
</dbReference>
<evidence type="ECO:0000313" key="3">
    <source>
        <dbReference type="Proteomes" id="UP000030748"/>
    </source>
</evidence>
<accession>A0A022PV37</accession>
<dbReference type="OrthoDB" id="912983at2759"/>
<dbReference type="PROSITE" id="PS50181">
    <property type="entry name" value="FBOX"/>
    <property type="match status" value="1"/>
</dbReference>
<evidence type="ECO:0000313" key="2">
    <source>
        <dbReference type="EMBL" id="EYU18095.1"/>
    </source>
</evidence>
<dbReference type="STRING" id="4155.A0A022PV37"/>
<dbReference type="EMBL" id="KI632337">
    <property type="protein sequence ID" value="EYU18095.1"/>
    <property type="molecule type" value="Genomic_DNA"/>
</dbReference>
<dbReference type="OMA" id="CTQDIWC"/>
<dbReference type="InterPro" id="IPR032675">
    <property type="entry name" value="LRR_dom_sf"/>
</dbReference>
<dbReference type="Pfam" id="PF23622">
    <property type="entry name" value="LRR_At1g61320_AtMIF1"/>
    <property type="match status" value="1"/>
</dbReference>
<name>A0A022PV37_ERYGU</name>
<dbReference type="PANTHER" id="PTHR34145">
    <property type="entry name" value="OS02G0105600 PROTEIN"/>
    <property type="match status" value="1"/>
</dbReference>
<dbReference type="Gene3D" id="1.20.1280.50">
    <property type="match status" value="1"/>
</dbReference>
<dbReference type="Gene3D" id="3.80.10.10">
    <property type="entry name" value="Ribonuclease Inhibitor"/>
    <property type="match status" value="1"/>
</dbReference>
<dbReference type="InterPro" id="IPR055357">
    <property type="entry name" value="LRR_At1g61320_AtMIF1"/>
</dbReference>
<evidence type="ECO:0000259" key="1">
    <source>
        <dbReference type="PROSITE" id="PS50181"/>
    </source>
</evidence>
<keyword evidence="3" id="KW-1185">Reference proteome</keyword>
<organism evidence="2 3">
    <name type="scientific">Erythranthe guttata</name>
    <name type="common">Yellow monkey flower</name>
    <name type="synonym">Mimulus guttatus</name>
    <dbReference type="NCBI Taxonomy" id="4155"/>
    <lineage>
        <taxon>Eukaryota</taxon>
        <taxon>Viridiplantae</taxon>
        <taxon>Streptophyta</taxon>
        <taxon>Embryophyta</taxon>
        <taxon>Tracheophyta</taxon>
        <taxon>Spermatophyta</taxon>
        <taxon>Magnoliopsida</taxon>
        <taxon>eudicotyledons</taxon>
        <taxon>Gunneridae</taxon>
        <taxon>Pentapetalae</taxon>
        <taxon>asterids</taxon>
        <taxon>lamiids</taxon>
        <taxon>Lamiales</taxon>
        <taxon>Phrymaceae</taxon>
        <taxon>Erythranthe</taxon>
    </lineage>
</organism>
<dbReference type="PhylomeDB" id="A0A022PV37"/>
<dbReference type="AlphaFoldDB" id="A0A022PV37"/>
<dbReference type="Pfam" id="PF00646">
    <property type="entry name" value="F-box"/>
    <property type="match status" value="1"/>
</dbReference>
<feature type="domain" description="F-box" evidence="1">
    <location>
        <begin position="7"/>
        <end position="61"/>
    </location>
</feature>
<dbReference type="InterPro" id="IPR001810">
    <property type="entry name" value="F-box_dom"/>
</dbReference>
<dbReference type="InterPro" id="IPR036047">
    <property type="entry name" value="F-box-like_dom_sf"/>
</dbReference>
<dbReference type="InterPro" id="IPR053772">
    <property type="entry name" value="At1g61320/At1g61330-like"/>
</dbReference>
<dbReference type="Proteomes" id="UP000030748">
    <property type="component" value="Unassembled WGS sequence"/>
</dbReference>
<dbReference type="SMART" id="SM00256">
    <property type="entry name" value="FBOX"/>
    <property type="match status" value="1"/>
</dbReference>
<dbReference type="eggNOG" id="ENOG502RYMX">
    <property type="taxonomic scope" value="Eukaryota"/>
</dbReference>
<gene>
    <name evidence="2" type="ORF">MIMGU_mgv1a006925mg</name>
</gene>
<dbReference type="KEGG" id="egt:105950025"/>
<proteinExistence type="predicted"/>
<dbReference type="InterPro" id="IPR053781">
    <property type="entry name" value="F-box_AtFBL13-like"/>
</dbReference>
<dbReference type="PANTHER" id="PTHR34145:SF68">
    <property type="entry name" value="FBD DOMAIN-CONTAINING PROTEIN"/>
    <property type="match status" value="1"/>
</dbReference>